<keyword evidence="9" id="KW-1185">Reference proteome</keyword>
<dbReference type="PANTHER" id="PTHR47177">
    <property type="entry name" value="F18C1.6 PROTEIN"/>
    <property type="match status" value="1"/>
</dbReference>
<dbReference type="InterPro" id="IPR011011">
    <property type="entry name" value="Znf_FYVE_PHD"/>
</dbReference>
<evidence type="ECO:0008006" key="10">
    <source>
        <dbReference type="Google" id="ProtNLM"/>
    </source>
</evidence>
<dbReference type="PROSITE" id="PS50016">
    <property type="entry name" value="ZF_PHD_2"/>
    <property type="match status" value="1"/>
</dbReference>
<dbReference type="AlphaFoldDB" id="A0AAV9AVH7"/>
<evidence type="ECO:0000256" key="3">
    <source>
        <dbReference type="ARBA" id="ARBA00022833"/>
    </source>
</evidence>
<dbReference type="SUPFAM" id="SSF57850">
    <property type="entry name" value="RING/U-box"/>
    <property type="match status" value="1"/>
</dbReference>
<evidence type="ECO:0000256" key="2">
    <source>
        <dbReference type="ARBA" id="ARBA00022771"/>
    </source>
</evidence>
<dbReference type="Pfam" id="PF13639">
    <property type="entry name" value="zf-RING_2"/>
    <property type="match status" value="1"/>
</dbReference>
<keyword evidence="3" id="KW-0862">Zinc</keyword>
<evidence type="ECO:0000313" key="8">
    <source>
        <dbReference type="EMBL" id="KAK1268290.1"/>
    </source>
</evidence>
<sequence>MADPDISPRKRPKTLTNKGKEKLVEPSPTDEPTVETCGICLSDGCGGGKGRGPVPGWIDSCGHYFCFVCIMEWSKVESRCPMCKRRFSTIRRPKVVGIHAEERIVAVPERDQVFHHLGNVTTGPFDPYAHVHCSECQGSSDENFLLLCDLCDSAVHTYCIGLGHTVPEGDWYCNDCKISREEHTIAQTDSDHGDIYSERLSDKVEVRDSDSEECSDKVEVTESLVSISEIVQDETGPHSLGKISDAHAHTTGKKVCKRKCKKTTEKREPQNTLPQPEQQTRLTVPAWGTENPIADPNTMKQGVRTLHHCRDLQRRIWALRENWEALRSGSLAFSSCLSDSSQRNDGRRESLEDIPHTSNRLEPLNPLQCEQMGADVPSSKRSSDVERAWKMMQIAKKASGHRRINGHHGKKSTLMEANEKNPLPFVRQNTPAAHKLFHPVRSEKTHKHQPLETVPRCSKIQKFDVERDRPLMLGKGSSVSRPSGNTQFLCSVETPLVKISHGKEQPSSPCLDSLAKSLSKSPNVSCSKMELGESYSCKMETSKSNVVGNIVGQTRAMRDDGAKSEIQMMVKLNLKVMCSGQNLGVDRFKKVARSATHTILAACGLEHSESNVCSDLPKPLCSHGDRTLRAQDSNLMPDSCRECFYAYVKDVVSSVLMENTNIIQSSSQ</sequence>
<feature type="domain" description="RING-type" evidence="7">
    <location>
        <begin position="37"/>
        <end position="84"/>
    </location>
</feature>
<name>A0AAV9AVH7_ACOGR</name>
<dbReference type="PROSITE" id="PS00518">
    <property type="entry name" value="ZF_RING_1"/>
    <property type="match status" value="1"/>
</dbReference>
<dbReference type="InterPro" id="IPR001841">
    <property type="entry name" value="Znf_RING"/>
</dbReference>
<dbReference type="InterPro" id="IPR013083">
    <property type="entry name" value="Znf_RING/FYVE/PHD"/>
</dbReference>
<dbReference type="GO" id="GO:0008270">
    <property type="term" value="F:zinc ion binding"/>
    <property type="evidence" value="ECO:0007669"/>
    <property type="project" value="UniProtKB-KW"/>
</dbReference>
<dbReference type="SMART" id="SM00184">
    <property type="entry name" value="RING"/>
    <property type="match status" value="1"/>
</dbReference>
<dbReference type="SUPFAM" id="SSF57903">
    <property type="entry name" value="FYVE/PHD zinc finger"/>
    <property type="match status" value="1"/>
</dbReference>
<dbReference type="InterPro" id="IPR001965">
    <property type="entry name" value="Znf_PHD"/>
</dbReference>
<evidence type="ECO:0000256" key="5">
    <source>
        <dbReference type="SAM" id="MobiDB-lite"/>
    </source>
</evidence>
<feature type="compositionally biased region" description="Basic and acidic residues" evidence="5">
    <location>
        <begin position="342"/>
        <end position="355"/>
    </location>
</feature>
<reference evidence="8" key="2">
    <citation type="submission" date="2023-06" db="EMBL/GenBank/DDBJ databases">
        <authorList>
            <person name="Ma L."/>
            <person name="Liu K.-W."/>
            <person name="Li Z."/>
            <person name="Hsiao Y.-Y."/>
            <person name="Qi Y."/>
            <person name="Fu T."/>
            <person name="Tang G."/>
            <person name="Zhang D."/>
            <person name="Sun W.-H."/>
            <person name="Liu D.-K."/>
            <person name="Li Y."/>
            <person name="Chen G.-Z."/>
            <person name="Liu X.-D."/>
            <person name="Liao X.-Y."/>
            <person name="Jiang Y.-T."/>
            <person name="Yu X."/>
            <person name="Hao Y."/>
            <person name="Huang J."/>
            <person name="Zhao X.-W."/>
            <person name="Ke S."/>
            <person name="Chen Y.-Y."/>
            <person name="Wu W.-L."/>
            <person name="Hsu J.-L."/>
            <person name="Lin Y.-F."/>
            <person name="Huang M.-D."/>
            <person name="Li C.-Y."/>
            <person name="Huang L."/>
            <person name="Wang Z.-W."/>
            <person name="Zhao X."/>
            <person name="Zhong W.-Y."/>
            <person name="Peng D.-H."/>
            <person name="Ahmad S."/>
            <person name="Lan S."/>
            <person name="Zhang J.-S."/>
            <person name="Tsai W.-C."/>
            <person name="Van De Peer Y."/>
            <person name="Liu Z.-J."/>
        </authorList>
    </citation>
    <scope>NUCLEOTIDE SEQUENCE</scope>
    <source>
        <strain evidence="8">SCP</strain>
        <tissue evidence="8">Leaves</tissue>
    </source>
</reference>
<gene>
    <name evidence="8" type="ORF">QJS04_geneDACA006687</name>
</gene>
<keyword evidence="1" id="KW-0479">Metal-binding</keyword>
<dbReference type="PANTHER" id="PTHR47177:SF4">
    <property type="entry name" value="OS06G0283200 PROTEIN"/>
    <property type="match status" value="1"/>
</dbReference>
<protein>
    <recommendedName>
        <fullName evidence="10">PHD and RING finger domain-containing protein 1</fullName>
    </recommendedName>
</protein>
<proteinExistence type="predicted"/>
<dbReference type="InterPro" id="IPR017907">
    <property type="entry name" value="Znf_RING_CS"/>
</dbReference>
<dbReference type="PROSITE" id="PS50089">
    <property type="entry name" value="ZF_RING_2"/>
    <property type="match status" value="1"/>
</dbReference>
<evidence type="ECO:0000256" key="4">
    <source>
        <dbReference type="PROSITE-ProRule" id="PRU00175"/>
    </source>
</evidence>
<dbReference type="Gene3D" id="3.30.40.10">
    <property type="entry name" value="Zinc/RING finger domain, C3HC4 (zinc finger)"/>
    <property type="match status" value="2"/>
</dbReference>
<dbReference type="Proteomes" id="UP001179952">
    <property type="component" value="Unassembled WGS sequence"/>
</dbReference>
<evidence type="ECO:0000313" key="9">
    <source>
        <dbReference type="Proteomes" id="UP001179952"/>
    </source>
</evidence>
<dbReference type="Pfam" id="PF00628">
    <property type="entry name" value="PHD"/>
    <property type="match status" value="1"/>
</dbReference>
<keyword evidence="2 4" id="KW-0863">Zinc-finger</keyword>
<dbReference type="PROSITE" id="PS01359">
    <property type="entry name" value="ZF_PHD_1"/>
    <property type="match status" value="1"/>
</dbReference>
<reference evidence="8" key="1">
    <citation type="journal article" date="2023" name="Nat. Commun.">
        <title>Diploid and tetraploid genomes of Acorus and the evolution of monocots.</title>
        <authorList>
            <person name="Ma L."/>
            <person name="Liu K.W."/>
            <person name="Li Z."/>
            <person name="Hsiao Y.Y."/>
            <person name="Qi Y."/>
            <person name="Fu T."/>
            <person name="Tang G.D."/>
            <person name="Zhang D."/>
            <person name="Sun W.H."/>
            <person name="Liu D.K."/>
            <person name="Li Y."/>
            <person name="Chen G.Z."/>
            <person name="Liu X.D."/>
            <person name="Liao X.Y."/>
            <person name="Jiang Y.T."/>
            <person name="Yu X."/>
            <person name="Hao Y."/>
            <person name="Huang J."/>
            <person name="Zhao X.W."/>
            <person name="Ke S."/>
            <person name="Chen Y.Y."/>
            <person name="Wu W.L."/>
            <person name="Hsu J.L."/>
            <person name="Lin Y.F."/>
            <person name="Huang M.D."/>
            <person name="Li C.Y."/>
            <person name="Huang L."/>
            <person name="Wang Z.W."/>
            <person name="Zhao X."/>
            <person name="Zhong W.Y."/>
            <person name="Peng D.H."/>
            <person name="Ahmad S."/>
            <person name="Lan S."/>
            <person name="Zhang J.S."/>
            <person name="Tsai W.C."/>
            <person name="Van de Peer Y."/>
            <person name="Liu Z.J."/>
        </authorList>
    </citation>
    <scope>NUCLEOTIDE SEQUENCE</scope>
    <source>
        <strain evidence="8">SCP</strain>
    </source>
</reference>
<accession>A0AAV9AVH7</accession>
<evidence type="ECO:0000256" key="1">
    <source>
        <dbReference type="ARBA" id="ARBA00022723"/>
    </source>
</evidence>
<dbReference type="InterPro" id="IPR019787">
    <property type="entry name" value="Znf_PHD-finger"/>
</dbReference>
<evidence type="ECO:0000259" key="7">
    <source>
        <dbReference type="PROSITE" id="PS50089"/>
    </source>
</evidence>
<feature type="region of interest" description="Disordered" evidence="5">
    <location>
        <begin position="335"/>
        <end position="363"/>
    </location>
</feature>
<dbReference type="SMART" id="SM00249">
    <property type="entry name" value="PHD"/>
    <property type="match status" value="1"/>
</dbReference>
<dbReference type="InterPro" id="IPR019786">
    <property type="entry name" value="Zinc_finger_PHD-type_CS"/>
</dbReference>
<evidence type="ECO:0000259" key="6">
    <source>
        <dbReference type="PROSITE" id="PS50016"/>
    </source>
</evidence>
<comment type="caution">
    <text evidence="8">The sequence shown here is derived from an EMBL/GenBank/DDBJ whole genome shotgun (WGS) entry which is preliminary data.</text>
</comment>
<dbReference type="EMBL" id="JAUJYN010000006">
    <property type="protein sequence ID" value="KAK1268290.1"/>
    <property type="molecule type" value="Genomic_DNA"/>
</dbReference>
<feature type="domain" description="PHD-type" evidence="6">
    <location>
        <begin position="130"/>
        <end position="179"/>
    </location>
</feature>
<feature type="region of interest" description="Disordered" evidence="5">
    <location>
        <begin position="1"/>
        <end position="31"/>
    </location>
</feature>
<organism evidence="8 9">
    <name type="scientific">Acorus gramineus</name>
    <name type="common">Dwarf sweet flag</name>
    <dbReference type="NCBI Taxonomy" id="55184"/>
    <lineage>
        <taxon>Eukaryota</taxon>
        <taxon>Viridiplantae</taxon>
        <taxon>Streptophyta</taxon>
        <taxon>Embryophyta</taxon>
        <taxon>Tracheophyta</taxon>
        <taxon>Spermatophyta</taxon>
        <taxon>Magnoliopsida</taxon>
        <taxon>Liliopsida</taxon>
        <taxon>Acoraceae</taxon>
        <taxon>Acorus</taxon>
    </lineage>
</organism>